<dbReference type="InterPro" id="IPR013752">
    <property type="entry name" value="KPA_reductase"/>
</dbReference>
<evidence type="ECO:0000256" key="5">
    <source>
        <dbReference type="ARBA" id="ARBA00022655"/>
    </source>
</evidence>
<feature type="domain" description="Ketopantoate reductase N-terminal" evidence="11">
    <location>
        <begin position="6"/>
        <end position="149"/>
    </location>
</feature>
<dbReference type="GO" id="GO:0050661">
    <property type="term" value="F:NADP binding"/>
    <property type="evidence" value="ECO:0007669"/>
    <property type="project" value="TreeGrafter"/>
</dbReference>
<evidence type="ECO:0000313" key="13">
    <source>
        <dbReference type="EMBL" id="MCK9684212.1"/>
    </source>
</evidence>
<dbReference type="GO" id="GO:0008677">
    <property type="term" value="F:2-dehydropantoate 2-reductase activity"/>
    <property type="evidence" value="ECO:0007669"/>
    <property type="project" value="UniProtKB-EC"/>
</dbReference>
<comment type="similarity">
    <text evidence="2 10">Belongs to the ketopantoate reductase family.</text>
</comment>
<dbReference type="InterPro" id="IPR013328">
    <property type="entry name" value="6PGD_dom2"/>
</dbReference>
<dbReference type="GO" id="GO:0005737">
    <property type="term" value="C:cytoplasm"/>
    <property type="evidence" value="ECO:0007669"/>
    <property type="project" value="TreeGrafter"/>
</dbReference>
<dbReference type="Proteomes" id="UP001139353">
    <property type="component" value="Unassembled WGS sequence"/>
</dbReference>
<evidence type="ECO:0000256" key="8">
    <source>
        <dbReference type="ARBA" id="ARBA00032024"/>
    </source>
</evidence>
<evidence type="ECO:0000313" key="14">
    <source>
        <dbReference type="Proteomes" id="UP001139353"/>
    </source>
</evidence>
<dbReference type="Gene3D" id="3.40.50.720">
    <property type="entry name" value="NAD(P)-binding Rossmann-like Domain"/>
    <property type="match status" value="1"/>
</dbReference>
<dbReference type="SUPFAM" id="SSF48179">
    <property type="entry name" value="6-phosphogluconate dehydrogenase C-terminal domain-like"/>
    <property type="match status" value="1"/>
</dbReference>
<evidence type="ECO:0000256" key="9">
    <source>
        <dbReference type="ARBA" id="ARBA00048793"/>
    </source>
</evidence>
<accession>A0A9X2BXA0</accession>
<evidence type="ECO:0000256" key="4">
    <source>
        <dbReference type="ARBA" id="ARBA00019465"/>
    </source>
</evidence>
<comment type="catalytic activity">
    <reaction evidence="9 10">
        <text>(R)-pantoate + NADP(+) = 2-dehydropantoate + NADPH + H(+)</text>
        <dbReference type="Rhea" id="RHEA:16233"/>
        <dbReference type="ChEBI" id="CHEBI:11561"/>
        <dbReference type="ChEBI" id="CHEBI:15378"/>
        <dbReference type="ChEBI" id="CHEBI:15980"/>
        <dbReference type="ChEBI" id="CHEBI:57783"/>
        <dbReference type="ChEBI" id="CHEBI:58349"/>
        <dbReference type="EC" id="1.1.1.169"/>
    </reaction>
</comment>
<dbReference type="EMBL" id="JAJLJH010000001">
    <property type="protein sequence ID" value="MCK9684212.1"/>
    <property type="molecule type" value="Genomic_DNA"/>
</dbReference>
<feature type="domain" description="Ketopantoate reductase C-terminal" evidence="12">
    <location>
        <begin position="182"/>
        <end position="305"/>
    </location>
</feature>
<dbReference type="EC" id="1.1.1.169" evidence="3 10"/>
<dbReference type="PANTHER" id="PTHR43765">
    <property type="entry name" value="2-DEHYDROPANTOATE 2-REDUCTASE-RELATED"/>
    <property type="match status" value="1"/>
</dbReference>
<evidence type="ECO:0000256" key="6">
    <source>
        <dbReference type="ARBA" id="ARBA00022857"/>
    </source>
</evidence>
<dbReference type="InterPro" id="IPR036291">
    <property type="entry name" value="NAD(P)-bd_dom_sf"/>
</dbReference>
<dbReference type="InterPro" id="IPR050838">
    <property type="entry name" value="Ketopantoate_reductase"/>
</dbReference>
<evidence type="ECO:0000256" key="1">
    <source>
        <dbReference type="ARBA" id="ARBA00004994"/>
    </source>
</evidence>
<organism evidence="13 14">
    <name type="scientific">Scleromatobacter humisilvae</name>
    <dbReference type="NCBI Taxonomy" id="2897159"/>
    <lineage>
        <taxon>Bacteria</taxon>
        <taxon>Pseudomonadati</taxon>
        <taxon>Pseudomonadota</taxon>
        <taxon>Betaproteobacteria</taxon>
        <taxon>Burkholderiales</taxon>
        <taxon>Sphaerotilaceae</taxon>
        <taxon>Scleromatobacter</taxon>
    </lineage>
</organism>
<keyword evidence="6 10" id="KW-0521">NADP</keyword>
<keyword evidence="7 10" id="KW-0560">Oxidoreductase</keyword>
<dbReference type="PANTHER" id="PTHR43765:SF2">
    <property type="entry name" value="2-DEHYDROPANTOATE 2-REDUCTASE"/>
    <property type="match status" value="1"/>
</dbReference>
<dbReference type="Pfam" id="PF02558">
    <property type="entry name" value="ApbA"/>
    <property type="match status" value="1"/>
</dbReference>
<comment type="pathway">
    <text evidence="1 10">Cofactor biosynthesis; (R)-pantothenate biosynthesis; (R)-pantoate from 3-methyl-2-oxobutanoate: step 2/2.</text>
</comment>
<dbReference type="AlphaFoldDB" id="A0A9X2BXA0"/>
<dbReference type="NCBIfam" id="TIGR00745">
    <property type="entry name" value="apbA_panE"/>
    <property type="match status" value="1"/>
</dbReference>
<evidence type="ECO:0000256" key="7">
    <source>
        <dbReference type="ARBA" id="ARBA00023002"/>
    </source>
</evidence>
<name>A0A9X2BXA0_9BURK</name>
<reference evidence="13" key="1">
    <citation type="submission" date="2021-11" db="EMBL/GenBank/DDBJ databases">
        <title>BS-T2-15 a new species belonging to the Comamonadaceae family isolated from the soil of a French oak forest.</title>
        <authorList>
            <person name="Mieszkin S."/>
            <person name="Alain K."/>
        </authorList>
    </citation>
    <scope>NUCLEOTIDE SEQUENCE</scope>
    <source>
        <strain evidence="13">BS-T2-15</strain>
    </source>
</reference>
<dbReference type="PROSITE" id="PS51257">
    <property type="entry name" value="PROKAR_LIPOPROTEIN"/>
    <property type="match status" value="1"/>
</dbReference>
<dbReference type="RefSeq" id="WP_275680246.1">
    <property type="nucleotide sequence ID" value="NZ_JAJLJH010000001.1"/>
</dbReference>
<keyword evidence="14" id="KW-1185">Reference proteome</keyword>
<dbReference type="Pfam" id="PF08546">
    <property type="entry name" value="ApbA_C"/>
    <property type="match status" value="1"/>
</dbReference>
<dbReference type="InterPro" id="IPR013332">
    <property type="entry name" value="KPR_N"/>
</dbReference>
<sequence length="310" mass="31904">MTTVRVAVVGAGAVGCYYGGMLARAGVPVTLIGRPVHVEAMKRDGLRLTTATSDDRIPVDASTDIAAVAGAALVLVCVKSTDTESTAAELRAHLAPDARVLSLQNGVDNAPRLQAALQRPVAATVVYVGCEMAGPGHVRHLGRGELVIPADIGVPVEDPGLTSADIVALFARAGVPVQVSDNVLGESWGKLVINCGYNAISAITDTDYGHMMARPDIAATVHGVVDECLAVAAALGITVPGDSHAGIDRIAATMPGQVSSTCQDLRRGKPTEIDHLNGHVVAEGERVGMATPLNRTLQALVKALEAKRAA</sequence>
<proteinExistence type="inferred from homology"/>
<comment type="function">
    <text evidence="10">Catalyzes the NADPH-dependent reduction of ketopantoate into pantoic acid.</text>
</comment>
<dbReference type="InterPro" id="IPR008927">
    <property type="entry name" value="6-PGluconate_DH-like_C_sf"/>
</dbReference>
<evidence type="ECO:0000259" key="11">
    <source>
        <dbReference type="Pfam" id="PF02558"/>
    </source>
</evidence>
<dbReference type="InterPro" id="IPR003710">
    <property type="entry name" value="ApbA"/>
</dbReference>
<evidence type="ECO:0000256" key="2">
    <source>
        <dbReference type="ARBA" id="ARBA00007870"/>
    </source>
</evidence>
<protein>
    <recommendedName>
        <fullName evidence="4 10">2-dehydropantoate 2-reductase</fullName>
        <ecNumber evidence="3 10">1.1.1.169</ecNumber>
    </recommendedName>
    <alternativeName>
        <fullName evidence="8 10">Ketopantoate reductase</fullName>
    </alternativeName>
</protein>
<keyword evidence="5 10" id="KW-0566">Pantothenate biosynthesis</keyword>
<evidence type="ECO:0000256" key="3">
    <source>
        <dbReference type="ARBA" id="ARBA00013014"/>
    </source>
</evidence>
<gene>
    <name evidence="13" type="ORF">LPC04_00660</name>
</gene>
<dbReference type="Gene3D" id="1.10.1040.10">
    <property type="entry name" value="N-(1-d-carboxylethyl)-l-norvaline Dehydrogenase, domain 2"/>
    <property type="match status" value="1"/>
</dbReference>
<dbReference type="GO" id="GO:0015940">
    <property type="term" value="P:pantothenate biosynthetic process"/>
    <property type="evidence" value="ECO:0007669"/>
    <property type="project" value="UniProtKB-KW"/>
</dbReference>
<evidence type="ECO:0000259" key="12">
    <source>
        <dbReference type="Pfam" id="PF08546"/>
    </source>
</evidence>
<dbReference type="SUPFAM" id="SSF51735">
    <property type="entry name" value="NAD(P)-binding Rossmann-fold domains"/>
    <property type="match status" value="1"/>
</dbReference>
<comment type="caution">
    <text evidence="13">The sequence shown here is derived from an EMBL/GenBank/DDBJ whole genome shotgun (WGS) entry which is preliminary data.</text>
</comment>
<dbReference type="FunFam" id="1.10.1040.10:FF:000017">
    <property type="entry name" value="2-dehydropantoate 2-reductase"/>
    <property type="match status" value="1"/>
</dbReference>
<evidence type="ECO:0000256" key="10">
    <source>
        <dbReference type="RuleBase" id="RU362068"/>
    </source>
</evidence>